<protein>
    <recommendedName>
        <fullName evidence="4">BTB domain-containing protein</fullName>
    </recommendedName>
</protein>
<feature type="compositionally biased region" description="Acidic residues" evidence="1">
    <location>
        <begin position="310"/>
        <end position="333"/>
    </location>
</feature>
<feature type="compositionally biased region" description="Acidic residues" evidence="1">
    <location>
        <begin position="274"/>
        <end position="285"/>
    </location>
</feature>
<accession>R7RX26</accession>
<feature type="region of interest" description="Disordered" evidence="1">
    <location>
        <begin position="1"/>
        <end position="84"/>
    </location>
</feature>
<dbReference type="KEGG" id="shs:STEHIDRAFT_172932"/>
<dbReference type="AlphaFoldDB" id="R7RX26"/>
<feature type="compositionally biased region" description="Basic and acidic residues" evidence="1">
    <location>
        <begin position="300"/>
        <end position="309"/>
    </location>
</feature>
<keyword evidence="3" id="KW-1185">Reference proteome</keyword>
<feature type="compositionally biased region" description="Polar residues" evidence="1">
    <location>
        <begin position="66"/>
        <end position="84"/>
    </location>
</feature>
<feature type="region of interest" description="Disordered" evidence="1">
    <location>
        <begin position="265"/>
        <end position="364"/>
    </location>
</feature>
<feature type="compositionally biased region" description="Low complexity" evidence="1">
    <location>
        <begin position="350"/>
        <end position="360"/>
    </location>
</feature>
<organism evidence="2 3">
    <name type="scientific">Stereum hirsutum (strain FP-91666)</name>
    <name type="common">White-rot fungus</name>
    <dbReference type="NCBI Taxonomy" id="721885"/>
    <lineage>
        <taxon>Eukaryota</taxon>
        <taxon>Fungi</taxon>
        <taxon>Dikarya</taxon>
        <taxon>Basidiomycota</taxon>
        <taxon>Agaricomycotina</taxon>
        <taxon>Agaricomycetes</taxon>
        <taxon>Russulales</taxon>
        <taxon>Stereaceae</taxon>
        <taxon>Stereum</taxon>
    </lineage>
</organism>
<dbReference type="GeneID" id="18804173"/>
<evidence type="ECO:0000313" key="2">
    <source>
        <dbReference type="EMBL" id="EIM79941.1"/>
    </source>
</evidence>
<feature type="compositionally biased region" description="Low complexity" evidence="1">
    <location>
        <begin position="1"/>
        <end position="13"/>
    </location>
</feature>
<feature type="compositionally biased region" description="Basic and acidic residues" evidence="1">
    <location>
        <begin position="334"/>
        <end position="348"/>
    </location>
</feature>
<proteinExistence type="predicted"/>
<evidence type="ECO:0000313" key="3">
    <source>
        <dbReference type="Proteomes" id="UP000053927"/>
    </source>
</evidence>
<dbReference type="RefSeq" id="XP_007310930.1">
    <property type="nucleotide sequence ID" value="XM_007310868.1"/>
</dbReference>
<gene>
    <name evidence="2" type="ORF">STEHIDRAFT_172932</name>
</gene>
<sequence length="704" mass="80269">MTSPIIPSISASIWGVKRPREPDTVEGTRSKDGHNQVPRFKRRRHSGEFDPKTYFCPRPPAANLPDTRTAQGDTDPTSSESSSCAFKPRILSRFKGNATFPDPTYSDALLGTRTNADESVEFVDGIPKHSTFYYPHGDLIIKTKEYIFRIHRAMLWEMRFFHDMWYEEIGERTVVGSKGITKIDGVDAYEDPDSEAWHYMCYIFYKPDATYPELFTVDLIALYLKISRKYGYSSMRSVAVCALSHFAPSKLESYNTRHFCSPPRAFPLERDPLTDDDEYDYEEDEKTERGSQATTESGSDPDRDKKSDSDADAEGETDSDSDADAEGETDSEIADDKEATPEPERDYFSEDSGSSLSGQSELERNHELQPADRIFALQLCLEFDIPELLPMASYLCAQLPIKDILCGARRRRLARVRTRSDDTQRDWDSTGPLFRLDPAQAITILKGREALMHVRRDFMFSPFAHHKDDDRLSVVGPLEQKSLETPLSLGCDKQVRGPRYGSSDRYTCIEFLVLFCRMLGDKDSSMFSKDNSRRLRALDLLPDEIFTNYLSKHICPSCLGGFKSEMHAQQRRIWRYIPNAFGLGSWFHLEERARQRWEALSGWTREAARSIVARANKAAGEEQPCDGLRDAGCGVKQKKREQAEKQAVLEYLAEDGVPWTKTFVEWSEKRRADEATEADEDLEPQNQVVDLRTYIPFSLVPQGP</sequence>
<evidence type="ECO:0008006" key="4">
    <source>
        <dbReference type="Google" id="ProtNLM"/>
    </source>
</evidence>
<name>R7RX26_STEHR</name>
<evidence type="ECO:0000256" key="1">
    <source>
        <dbReference type="SAM" id="MobiDB-lite"/>
    </source>
</evidence>
<reference evidence="3" key="1">
    <citation type="journal article" date="2012" name="Science">
        <title>The Paleozoic origin of enzymatic lignin decomposition reconstructed from 31 fungal genomes.</title>
        <authorList>
            <person name="Floudas D."/>
            <person name="Binder M."/>
            <person name="Riley R."/>
            <person name="Barry K."/>
            <person name="Blanchette R.A."/>
            <person name="Henrissat B."/>
            <person name="Martinez A.T."/>
            <person name="Otillar R."/>
            <person name="Spatafora J.W."/>
            <person name="Yadav J.S."/>
            <person name="Aerts A."/>
            <person name="Benoit I."/>
            <person name="Boyd A."/>
            <person name="Carlson A."/>
            <person name="Copeland A."/>
            <person name="Coutinho P.M."/>
            <person name="de Vries R.P."/>
            <person name="Ferreira P."/>
            <person name="Findley K."/>
            <person name="Foster B."/>
            <person name="Gaskell J."/>
            <person name="Glotzer D."/>
            <person name="Gorecki P."/>
            <person name="Heitman J."/>
            <person name="Hesse C."/>
            <person name="Hori C."/>
            <person name="Igarashi K."/>
            <person name="Jurgens J.A."/>
            <person name="Kallen N."/>
            <person name="Kersten P."/>
            <person name="Kohler A."/>
            <person name="Kuees U."/>
            <person name="Kumar T.K.A."/>
            <person name="Kuo A."/>
            <person name="LaButti K."/>
            <person name="Larrondo L.F."/>
            <person name="Lindquist E."/>
            <person name="Ling A."/>
            <person name="Lombard V."/>
            <person name="Lucas S."/>
            <person name="Lundell T."/>
            <person name="Martin R."/>
            <person name="McLaughlin D.J."/>
            <person name="Morgenstern I."/>
            <person name="Morin E."/>
            <person name="Murat C."/>
            <person name="Nagy L.G."/>
            <person name="Nolan M."/>
            <person name="Ohm R.A."/>
            <person name="Patyshakuliyeva A."/>
            <person name="Rokas A."/>
            <person name="Ruiz-Duenas F.J."/>
            <person name="Sabat G."/>
            <person name="Salamov A."/>
            <person name="Samejima M."/>
            <person name="Schmutz J."/>
            <person name="Slot J.C."/>
            <person name="St John F."/>
            <person name="Stenlid J."/>
            <person name="Sun H."/>
            <person name="Sun S."/>
            <person name="Syed K."/>
            <person name="Tsang A."/>
            <person name="Wiebenga A."/>
            <person name="Young D."/>
            <person name="Pisabarro A."/>
            <person name="Eastwood D.C."/>
            <person name="Martin F."/>
            <person name="Cullen D."/>
            <person name="Grigoriev I.V."/>
            <person name="Hibbett D.S."/>
        </authorList>
    </citation>
    <scope>NUCLEOTIDE SEQUENCE [LARGE SCALE GENOMIC DNA]</scope>
    <source>
        <strain evidence="3">FP-91666</strain>
    </source>
</reference>
<dbReference type="Proteomes" id="UP000053927">
    <property type="component" value="Unassembled WGS sequence"/>
</dbReference>
<feature type="compositionally biased region" description="Basic and acidic residues" evidence="1">
    <location>
        <begin position="18"/>
        <end position="34"/>
    </location>
</feature>
<dbReference type="EMBL" id="JH687400">
    <property type="protein sequence ID" value="EIM79941.1"/>
    <property type="molecule type" value="Genomic_DNA"/>
</dbReference>
<dbReference type="OrthoDB" id="3217871at2759"/>